<dbReference type="GO" id="GO:0005886">
    <property type="term" value="C:plasma membrane"/>
    <property type="evidence" value="ECO:0007669"/>
    <property type="project" value="UniProtKB-SubCell"/>
</dbReference>
<gene>
    <name evidence="9" type="ORF">SAMN02746064_01418</name>
</gene>
<feature type="domain" description="4Fe-4S ferredoxin-type" evidence="8">
    <location>
        <begin position="179"/>
        <end position="208"/>
    </location>
</feature>
<dbReference type="OrthoDB" id="9798408at2"/>
<dbReference type="Proteomes" id="UP000184251">
    <property type="component" value="Unassembled WGS sequence"/>
</dbReference>
<feature type="transmembrane region" description="Helical" evidence="7">
    <location>
        <begin position="39"/>
        <end position="62"/>
    </location>
</feature>
<sequence>MKILILVKGNKLLFAVVLLYMGMFAVSPDKAFISVNNSVYYLIEMFQVLPVIFLFTVVLEALVPKKIIMESFGEDSGWKGKIYSLVLGSISAGPIYAAFPVCKTLLGKGASITNIVIVLSSWAVIKIPMLANEVKFLGIEFMAARWVLTVGAILIMAQIMSKAVKRKDLPADKNFQETGVFKIKEDYCLGCGVCVKMLPEYYEIFDDKARVMIEEINQNDLERVLKSVEDCPTMAIEYEPEIGYETG</sequence>
<proteinExistence type="inferred from homology"/>
<dbReference type="Pfam" id="PF13370">
    <property type="entry name" value="Fer4_13"/>
    <property type="match status" value="1"/>
</dbReference>
<feature type="transmembrane region" description="Helical" evidence="7">
    <location>
        <begin position="137"/>
        <end position="160"/>
    </location>
</feature>
<keyword evidence="6 7" id="KW-0472">Membrane</keyword>
<dbReference type="PROSITE" id="PS51379">
    <property type="entry name" value="4FE4S_FER_2"/>
    <property type="match status" value="1"/>
</dbReference>
<evidence type="ECO:0000256" key="3">
    <source>
        <dbReference type="ARBA" id="ARBA00022475"/>
    </source>
</evidence>
<dbReference type="STRING" id="1120975.SAMN02746064_01418"/>
<evidence type="ECO:0000313" key="10">
    <source>
        <dbReference type="Proteomes" id="UP000184251"/>
    </source>
</evidence>
<keyword evidence="4 7" id="KW-0812">Transmembrane</keyword>
<evidence type="ECO:0000256" key="1">
    <source>
        <dbReference type="ARBA" id="ARBA00004651"/>
    </source>
</evidence>
<evidence type="ECO:0000256" key="5">
    <source>
        <dbReference type="ARBA" id="ARBA00022989"/>
    </source>
</evidence>
<dbReference type="EMBL" id="FQTU01000008">
    <property type="protein sequence ID" value="SHE88294.1"/>
    <property type="molecule type" value="Genomic_DNA"/>
</dbReference>
<keyword evidence="10" id="KW-1185">Reference proteome</keyword>
<dbReference type="Pfam" id="PF03773">
    <property type="entry name" value="ArsP_1"/>
    <property type="match status" value="1"/>
</dbReference>
<dbReference type="InterPro" id="IPR017896">
    <property type="entry name" value="4Fe4S_Fe-S-bd"/>
</dbReference>
<organism evidence="9 10">
    <name type="scientific">Alkalibacter saccharofermentans DSM 14828</name>
    <dbReference type="NCBI Taxonomy" id="1120975"/>
    <lineage>
        <taxon>Bacteria</taxon>
        <taxon>Bacillati</taxon>
        <taxon>Bacillota</taxon>
        <taxon>Clostridia</taxon>
        <taxon>Eubacteriales</taxon>
        <taxon>Eubacteriaceae</taxon>
        <taxon>Alkalibacter</taxon>
    </lineage>
</organism>
<evidence type="ECO:0000256" key="6">
    <source>
        <dbReference type="ARBA" id="ARBA00023136"/>
    </source>
</evidence>
<keyword evidence="3" id="KW-1003">Cell membrane</keyword>
<dbReference type="AlphaFoldDB" id="A0A1M4X490"/>
<keyword evidence="5 7" id="KW-1133">Transmembrane helix</keyword>
<accession>A0A1M4X490</accession>
<comment type="similarity">
    <text evidence="2">Belongs to the UPF0718 family.</text>
</comment>
<feature type="transmembrane region" description="Helical" evidence="7">
    <location>
        <begin position="105"/>
        <end position="125"/>
    </location>
</feature>
<evidence type="ECO:0000256" key="7">
    <source>
        <dbReference type="SAM" id="Phobius"/>
    </source>
</evidence>
<evidence type="ECO:0000313" key="9">
    <source>
        <dbReference type="EMBL" id="SHE88294.1"/>
    </source>
</evidence>
<reference evidence="9 10" key="1">
    <citation type="submission" date="2016-11" db="EMBL/GenBank/DDBJ databases">
        <authorList>
            <person name="Jaros S."/>
            <person name="Januszkiewicz K."/>
            <person name="Wedrychowicz H."/>
        </authorList>
    </citation>
    <scope>NUCLEOTIDE SEQUENCE [LARGE SCALE GENOMIC DNA]</scope>
    <source>
        <strain evidence="9 10">DSM 14828</strain>
    </source>
</reference>
<dbReference type="InterPro" id="IPR005524">
    <property type="entry name" value="DUF318"/>
</dbReference>
<evidence type="ECO:0000256" key="2">
    <source>
        <dbReference type="ARBA" id="ARBA00006386"/>
    </source>
</evidence>
<evidence type="ECO:0000259" key="8">
    <source>
        <dbReference type="PROSITE" id="PS51379"/>
    </source>
</evidence>
<name>A0A1M4X490_9FIRM</name>
<dbReference type="SUPFAM" id="SSF54862">
    <property type="entry name" value="4Fe-4S ferredoxins"/>
    <property type="match status" value="1"/>
</dbReference>
<comment type="subcellular location">
    <subcellularLocation>
        <location evidence="1">Cell membrane</location>
        <topology evidence="1">Multi-pass membrane protein</topology>
    </subcellularLocation>
</comment>
<feature type="transmembrane region" description="Helical" evidence="7">
    <location>
        <begin position="12"/>
        <end position="33"/>
    </location>
</feature>
<dbReference type="Gene3D" id="3.30.70.20">
    <property type="match status" value="1"/>
</dbReference>
<evidence type="ECO:0000256" key="4">
    <source>
        <dbReference type="ARBA" id="ARBA00022692"/>
    </source>
</evidence>
<protein>
    <submittedName>
        <fullName evidence="9">Ferredoxin</fullName>
    </submittedName>
</protein>
<dbReference type="RefSeq" id="WP_073270535.1">
    <property type="nucleotide sequence ID" value="NZ_FQTU01000008.1"/>
</dbReference>